<feature type="binding site" evidence="3">
    <location>
        <position position="13"/>
    </location>
    <ligand>
        <name>substrate</name>
    </ligand>
</feature>
<dbReference type="Pfam" id="PF00561">
    <property type="entry name" value="Abhydrolase_1"/>
    <property type="match status" value="1"/>
</dbReference>
<feature type="binding site" evidence="3">
    <location>
        <position position="82"/>
    </location>
    <ligand>
        <name>substrate</name>
    </ligand>
</feature>
<sequence length="223" mass="25211">MKSGRVCLLLHGFTGGPYEVRPLAEHLESRGWTCKVPTLPGHDGPLRDLYHTRYEEWVLAAAAIAGELTERHGSFDLVGFSMGGLIAAYLANRFPVRRMALLNAAVHYVSPGRFVRNAVRVLRSGEIRELRSKRETPVGAVIEFAKLVRRLKPEIAKIRTPTFIAQGELDEVVHPRSAVYIASRVKGEKTMTVYPHSRHMLCFEPDATYVFRHVERFFSEGDR</sequence>
<evidence type="ECO:0000256" key="3">
    <source>
        <dbReference type="PIRSR" id="PIRSR017388-2"/>
    </source>
</evidence>
<dbReference type="OrthoDB" id="9786110at2"/>
<dbReference type="InterPro" id="IPR022742">
    <property type="entry name" value="Hydrolase_4"/>
</dbReference>
<protein>
    <submittedName>
        <fullName evidence="6">Alpha/beta fold hydrolase</fullName>
    </submittedName>
</protein>
<dbReference type="PANTHER" id="PTHR43798">
    <property type="entry name" value="MONOACYLGLYCEROL LIPASE"/>
    <property type="match status" value="1"/>
</dbReference>
<feature type="domain" description="Serine aminopeptidase S33" evidence="5">
    <location>
        <begin position="128"/>
        <end position="206"/>
    </location>
</feature>
<dbReference type="InterPro" id="IPR012354">
    <property type="entry name" value="Esterase_lipase"/>
</dbReference>
<dbReference type="Pfam" id="PF12146">
    <property type="entry name" value="Hydrolase_4"/>
    <property type="match status" value="1"/>
</dbReference>
<evidence type="ECO:0000256" key="2">
    <source>
        <dbReference type="PIRSR" id="PIRSR017388-1"/>
    </source>
</evidence>
<dbReference type="InterPro" id="IPR050266">
    <property type="entry name" value="AB_hydrolase_sf"/>
</dbReference>
<dbReference type="GO" id="GO:0052689">
    <property type="term" value="F:carboxylic ester hydrolase activity"/>
    <property type="evidence" value="ECO:0007669"/>
    <property type="project" value="InterPro"/>
</dbReference>
<dbReference type="SUPFAM" id="SSF53474">
    <property type="entry name" value="alpha/beta-Hydrolases"/>
    <property type="match status" value="1"/>
</dbReference>
<evidence type="ECO:0000259" key="5">
    <source>
        <dbReference type="Pfam" id="PF12146"/>
    </source>
</evidence>
<name>A0A5R9G9M2_9BACL</name>
<gene>
    <name evidence="6" type="ORF">FE782_07170</name>
</gene>
<dbReference type="PANTHER" id="PTHR43798:SF31">
    <property type="entry name" value="AB HYDROLASE SUPERFAMILY PROTEIN YCLE"/>
    <property type="match status" value="1"/>
</dbReference>
<dbReference type="GO" id="GO:0016020">
    <property type="term" value="C:membrane"/>
    <property type="evidence" value="ECO:0007669"/>
    <property type="project" value="TreeGrafter"/>
</dbReference>
<dbReference type="Proteomes" id="UP000309676">
    <property type="component" value="Unassembled WGS sequence"/>
</dbReference>
<feature type="active site" description="Charge relay system" evidence="2">
    <location>
        <position position="170"/>
    </location>
</feature>
<dbReference type="InterPro" id="IPR029058">
    <property type="entry name" value="AB_hydrolase_fold"/>
</dbReference>
<evidence type="ECO:0000313" key="7">
    <source>
        <dbReference type="Proteomes" id="UP000309676"/>
    </source>
</evidence>
<feature type="active site" description="Charge relay system" evidence="2">
    <location>
        <position position="199"/>
    </location>
</feature>
<keyword evidence="1 6" id="KW-0378">Hydrolase</keyword>
<feature type="domain" description="AB hydrolase-1" evidence="4">
    <location>
        <begin position="8"/>
        <end position="114"/>
    </location>
</feature>
<evidence type="ECO:0000259" key="4">
    <source>
        <dbReference type="Pfam" id="PF00561"/>
    </source>
</evidence>
<accession>A0A5R9G9M2</accession>
<feature type="active site" description="Nucleophile" evidence="2">
    <location>
        <position position="81"/>
    </location>
</feature>
<keyword evidence="7" id="KW-1185">Reference proteome</keyword>
<dbReference type="RefSeq" id="WP_138193378.1">
    <property type="nucleotide sequence ID" value="NZ_VCIW01000003.1"/>
</dbReference>
<comment type="caution">
    <text evidence="6">The sequence shown here is derived from an EMBL/GenBank/DDBJ whole genome shotgun (WGS) entry which is preliminary data.</text>
</comment>
<evidence type="ECO:0000313" key="6">
    <source>
        <dbReference type="EMBL" id="TLS53137.1"/>
    </source>
</evidence>
<dbReference type="Gene3D" id="3.40.50.1820">
    <property type="entry name" value="alpha/beta hydrolase"/>
    <property type="match status" value="1"/>
</dbReference>
<dbReference type="AlphaFoldDB" id="A0A5R9G9M2"/>
<proteinExistence type="predicted"/>
<evidence type="ECO:0000256" key="1">
    <source>
        <dbReference type="ARBA" id="ARBA00022801"/>
    </source>
</evidence>
<organism evidence="6 7">
    <name type="scientific">Paenibacillus antri</name>
    <dbReference type="NCBI Taxonomy" id="2582848"/>
    <lineage>
        <taxon>Bacteria</taxon>
        <taxon>Bacillati</taxon>
        <taxon>Bacillota</taxon>
        <taxon>Bacilli</taxon>
        <taxon>Bacillales</taxon>
        <taxon>Paenibacillaceae</taxon>
        <taxon>Paenibacillus</taxon>
    </lineage>
</organism>
<dbReference type="PIRSF" id="PIRSF017388">
    <property type="entry name" value="Esterase_lipase"/>
    <property type="match status" value="1"/>
</dbReference>
<dbReference type="EMBL" id="VCIW01000003">
    <property type="protein sequence ID" value="TLS53137.1"/>
    <property type="molecule type" value="Genomic_DNA"/>
</dbReference>
<reference evidence="6 7" key="1">
    <citation type="submission" date="2019-05" db="EMBL/GenBank/DDBJ databases">
        <authorList>
            <person name="Narsing Rao M.P."/>
            <person name="Li W.J."/>
        </authorList>
    </citation>
    <scope>NUCLEOTIDE SEQUENCE [LARGE SCALE GENOMIC DNA]</scope>
    <source>
        <strain evidence="6 7">SYSU_K30003</strain>
    </source>
</reference>
<dbReference type="InterPro" id="IPR000073">
    <property type="entry name" value="AB_hydrolase_1"/>
</dbReference>